<protein>
    <submittedName>
        <fullName evidence="2">Uncharacterized protein</fullName>
    </submittedName>
</protein>
<sequence length="139" mass="14842">MERMLPMHLVDLVARSATKLIPGQVMEKEKLIPFSAVTYWIGGGTHKRPSVVQMDHLWVVMEEGCFTWSRGGPASLPESEEDSSADEEAAANGVGSATVSLAAERASDTDTGRSGVCAVAMPPSEGKEETVMVARLSVH</sequence>
<feature type="region of interest" description="Disordered" evidence="1">
    <location>
        <begin position="70"/>
        <end position="115"/>
    </location>
</feature>
<accession>A0AAW0UME9</accession>
<feature type="compositionally biased region" description="Acidic residues" evidence="1">
    <location>
        <begin position="78"/>
        <end position="89"/>
    </location>
</feature>
<evidence type="ECO:0000313" key="3">
    <source>
        <dbReference type="Proteomes" id="UP001487740"/>
    </source>
</evidence>
<proteinExistence type="predicted"/>
<evidence type="ECO:0000313" key="2">
    <source>
        <dbReference type="EMBL" id="KAK8401041.1"/>
    </source>
</evidence>
<name>A0AAW0UME9_SCYPA</name>
<dbReference type="AlphaFoldDB" id="A0AAW0UME9"/>
<dbReference type="EMBL" id="JARAKH010000009">
    <property type="protein sequence ID" value="KAK8401041.1"/>
    <property type="molecule type" value="Genomic_DNA"/>
</dbReference>
<reference evidence="2 3" key="1">
    <citation type="submission" date="2023-03" db="EMBL/GenBank/DDBJ databases">
        <title>High-quality genome of Scylla paramamosain provides insights in environmental adaptation.</title>
        <authorList>
            <person name="Zhang L."/>
        </authorList>
    </citation>
    <scope>NUCLEOTIDE SEQUENCE [LARGE SCALE GENOMIC DNA]</scope>
    <source>
        <strain evidence="2">LZ_2023a</strain>
        <tissue evidence="2">Muscle</tissue>
    </source>
</reference>
<dbReference type="Proteomes" id="UP001487740">
    <property type="component" value="Unassembled WGS sequence"/>
</dbReference>
<gene>
    <name evidence="2" type="ORF">O3P69_002668</name>
</gene>
<keyword evidence="3" id="KW-1185">Reference proteome</keyword>
<evidence type="ECO:0000256" key="1">
    <source>
        <dbReference type="SAM" id="MobiDB-lite"/>
    </source>
</evidence>
<comment type="caution">
    <text evidence="2">The sequence shown here is derived from an EMBL/GenBank/DDBJ whole genome shotgun (WGS) entry which is preliminary data.</text>
</comment>
<organism evidence="2 3">
    <name type="scientific">Scylla paramamosain</name>
    <name type="common">Mud crab</name>
    <dbReference type="NCBI Taxonomy" id="85552"/>
    <lineage>
        <taxon>Eukaryota</taxon>
        <taxon>Metazoa</taxon>
        <taxon>Ecdysozoa</taxon>
        <taxon>Arthropoda</taxon>
        <taxon>Crustacea</taxon>
        <taxon>Multicrustacea</taxon>
        <taxon>Malacostraca</taxon>
        <taxon>Eumalacostraca</taxon>
        <taxon>Eucarida</taxon>
        <taxon>Decapoda</taxon>
        <taxon>Pleocyemata</taxon>
        <taxon>Brachyura</taxon>
        <taxon>Eubrachyura</taxon>
        <taxon>Portunoidea</taxon>
        <taxon>Portunidae</taxon>
        <taxon>Portuninae</taxon>
        <taxon>Scylla</taxon>
    </lineage>
</organism>